<feature type="transmembrane region" description="Helical" evidence="10">
    <location>
        <begin position="188"/>
        <end position="211"/>
    </location>
</feature>
<evidence type="ECO:0000256" key="9">
    <source>
        <dbReference type="ARBA" id="ARBA00023136"/>
    </source>
</evidence>
<evidence type="ECO:0000256" key="6">
    <source>
        <dbReference type="ARBA" id="ARBA00022958"/>
    </source>
</evidence>
<comment type="subcellular location">
    <subcellularLocation>
        <location evidence="1">Cell membrane</location>
        <topology evidence="1">Multi-pass membrane protein</topology>
    </subcellularLocation>
</comment>
<dbReference type="PANTHER" id="PTHR32024">
    <property type="entry name" value="TRK SYSTEM POTASSIUM UPTAKE PROTEIN TRKG-RELATED"/>
    <property type="match status" value="1"/>
</dbReference>
<feature type="transmembrane region" description="Helical" evidence="10">
    <location>
        <begin position="12"/>
        <end position="32"/>
    </location>
</feature>
<keyword evidence="2" id="KW-0813">Transport</keyword>
<evidence type="ECO:0000313" key="11">
    <source>
        <dbReference type="EMBL" id="KJJ86095.1"/>
    </source>
</evidence>
<comment type="caution">
    <text evidence="11">The sequence shown here is derived from an EMBL/GenBank/DDBJ whole genome shotgun (WGS) entry which is preliminary data.</text>
</comment>
<feature type="transmembrane region" description="Helical" evidence="10">
    <location>
        <begin position="309"/>
        <end position="327"/>
    </location>
</feature>
<dbReference type="InterPro" id="IPR003445">
    <property type="entry name" value="Cat_transpt"/>
</dbReference>
<evidence type="ECO:0000256" key="1">
    <source>
        <dbReference type="ARBA" id="ARBA00004651"/>
    </source>
</evidence>
<proteinExistence type="predicted"/>
<keyword evidence="8" id="KW-0406">Ion transport</keyword>
<dbReference type="PATRIC" id="fig|1609969.3.peg.46"/>
<dbReference type="AlphaFoldDB" id="A0A0F0CXB4"/>
<dbReference type="NCBIfam" id="TIGR00933">
    <property type="entry name" value="2a38"/>
    <property type="match status" value="1"/>
</dbReference>
<feature type="transmembrane region" description="Helical" evidence="10">
    <location>
        <begin position="151"/>
        <end position="176"/>
    </location>
</feature>
<feature type="transmembrane region" description="Helical" evidence="10">
    <location>
        <begin position="44"/>
        <end position="65"/>
    </location>
</feature>
<keyword evidence="9 10" id="KW-0472">Membrane</keyword>
<evidence type="ECO:0000256" key="8">
    <source>
        <dbReference type="ARBA" id="ARBA00023065"/>
    </source>
</evidence>
<dbReference type="GO" id="GO:0005886">
    <property type="term" value="C:plasma membrane"/>
    <property type="evidence" value="ECO:0007669"/>
    <property type="project" value="UniProtKB-SubCell"/>
</dbReference>
<dbReference type="GO" id="GO:0015379">
    <property type="term" value="F:potassium:chloride symporter activity"/>
    <property type="evidence" value="ECO:0007669"/>
    <property type="project" value="InterPro"/>
</dbReference>
<organism evidence="11 12">
    <name type="scientific">Candidatus Omnitrophus magneticus</name>
    <dbReference type="NCBI Taxonomy" id="1609969"/>
    <lineage>
        <taxon>Bacteria</taxon>
        <taxon>Pseudomonadati</taxon>
        <taxon>Candidatus Omnitrophota</taxon>
        <taxon>Candidatus Omnitrophus</taxon>
    </lineage>
</organism>
<dbReference type="EMBL" id="JYNY01000014">
    <property type="protein sequence ID" value="KJJ86095.1"/>
    <property type="molecule type" value="Genomic_DNA"/>
</dbReference>
<evidence type="ECO:0000256" key="10">
    <source>
        <dbReference type="SAM" id="Phobius"/>
    </source>
</evidence>
<dbReference type="Pfam" id="PF02386">
    <property type="entry name" value="TrkH"/>
    <property type="match status" value="1"/>
</dbReference>
<evidence type="ECO:0000256" key="2">
    <source>
        <dbReference type="ARBA" id="ARBA00022448"/>
    </source>
</evidence>
<keyword evidence="6" id="KW-0630">Potassium</keyword>
<keyword evidence="7 10" id="KW-1133">Transmembrane helix</keyword>
<accession>A0A0F0CXB4</accession>
<reference evidence="11 12" key="1">
    <citation type="submission" date="2015-02" db="EMBL/GenBank/DDBJ databases">
        <title>Single-cell genomics of uncultivated deep-branching MTB reveals a conserved set of magnetosome genes.</title>
        <authorList>
            <person name="Kolinko S."/>
            <person name="Richter M."/>
            <person name="Glockner F.O."/>
            <person name="Brachmann A."/>
            <person name="Schuler D."/>
        </authorList>
    </citation>
    <scope>NUCLEOTIDE SEQUENCE [LARGE SCALE GENOMIC DNA]</scope>
    <source>
        <strain evidence="11">SKK-01</strain>
    </source>
</reference>
<gene>
    <name evidence="11" type="ORF">OMAG_000033</name>
</gene>
<keyword evidence="4" id="KW-0633">Potassium transport</keyword>
<protein>
    <submittedName>
        <fullName evidence="11">Potassium uptake protein, TrkH family</fullName>
    </submittedName>
</protein>
<keyword evidence="12" id="KW-1185">Reference proteome</keyword>
<dbReference type="PANTHER" id="PTHR32024:SF1">
    <property type="entry name" value="KTR SYSTEM POTASSIUM UPTAKE PROTEIN B"/>
    <property type="match status" value="1"/>
</dbReference>
<feature type="transmembrane region" description="Helical" evidence="10">
    <location>
        <begin position="410"/>
        <end position="432"/>
    </location>
</feature>
<name>A0A0F0CXB4_9BACT</name>
<feature type="transmembrane region" description="Helical" evidence="10">
    <location>
        <begin position="71"/>
        <end position="95"/>
    </location>
</feature>
<feature type="transmembrane region" description="Helical" evidence="10">
    <location>
        <begin position="283"/>
        <end position="303"/>
    </location>
</feature>
<evidence type="ECO:0000256" key="5">
    <source>
        <dbReference type="ARBA" id="ARBA00022692"/>
    </source>
</evidence>
<dbReference type="Proteomes" id="UP000033428">
    <property type="component" value="Unassembled WGS sequence"/>
</dbReference>
<evidence type="ECO:0000256" key="7">
    <source>
        <dbReference type="ARBA" id="ARBA00022989"/>
    </source>
</evidence>
<feature type="transmembrane region" description="Helical" evidence="10">
    <location>
        <begin position="379"/>
        <end position="398"/>
    </location>
</feature>
<feature type="transmembrane region" description="Helical" evidence="10">
    <location>
        <begin position="231"/>
        <end position="248"/>
    </location>
</feature>
<dbReference type="InterPro" id="IPR004772">
    <property type="entry name" value="TrkH"/>
</dbReference>
<evidence type="ECO:0000256" key="4">
    <source>
        <dbReference type="ARBA" id="ARBA00022538"/>
    </source>
</evidence>
<evidence type="ECO:0000256" key="3">
    <source>
        <dbReference type="ARBA" id="ARBA00022475"/>
    </source>
</evidence>
<keyword evidence="5 10" id="KW-0812">Transmembrane</keyword>
<feature type="transmembrane region" description="Helical" evidence="10">
    <location>
        <begin position="122"/>
        <end position="145"/>
    </location>
</feature>
<evidence type="ECO:0000313" key="12">
    <source>
        <dbReference type="Proteomes" id="UP000033428"/>
    </source>
</evidence>
<feature type="transmembrane region" description="Helical" evidence="10">
    <location>
        <begin position="348"/>
        <end position="373"/>
    </location>
</feature>
<keyword evidence="3" id="KW-1003">Cell membrane</keyword>
<sequence>MKFILTPPRLVVFSFLAAIIVGTVCLSLPIATPKEVSISFIDRLFTVTSAVCVTGLSVNDFSTTFTGFGKAVILILIQIGGLGIMTLSTLFALVIGKKIGFYGDEVIRRTLNEQDIISVRKLIFFILIITFFIEGIGAMLLYFRWTAITDWSVFAVVWQSVFHSVSAFCNSGFALFSNNLESYRADWIVNLIIMGLIIFGGIGFVVIMDIIGLLSWRKTRKKLSLQSKTALIMSLILIIAGAACLFIFEFNNVFKGRPVSEGVLCSFFQSVSSRTAGFNTIPIGNLTSPSLMVLIILMFIGASPASTGGGIKTVTFYVLLSMIYGMFKDKKRVVIFNRSISQKSVREAVIIFFLYLAWVIVFSIILSFIHFMIHGEDAPFLKLMFEVVSAIGTVGLSAGITPGLDALSKLCIIITMFIGRIGPLTLVMAIAFKNQKENYVFPEENVMIG</sequence>